<feature type="transmembrane region" description="Helical" evidence="7">
    <location>
        <begin position="405"/>
        <end position="425"/>
    </location>
</feature>
<keyword evidence="3 7" id="KW-0812">Transmembrane</keyword>
<proteinExistence type="inferred from homology"/>
<evidence type="ECO:0000313" key="12">
    <source>
        <dbReference type="Proteomes" id="UP000305647"/>
    </source>
</evidence>
<sequence>MQRSSIYSSSIPRDYNTLESIFGHSDNEDNEAAASISSHRNGTDDDHLALPNRQSSIHSYSDTASRRQSFLDIQKPPQLHAPIPVDYDSDSKDSSTIMTELRIISIYLVPIYLTHLLEYSLNVASVLSVGHIDKMALAAMSLSSMTAAVTGFALIQGFATGLDSLLATSYASSNPQLCGTWTVRMGIVLSILIVPIGTVWFNAERILLSIGQDAEVAHLAGTYLRYYIASLPGFAGFELLRKFLQSCGNMHVPTIVLIIISPLNMLLQYLLVWRTSLGFIGSPIASAICIDLIALMLLLYIVFTPKVRHDTWGGFSYLVFRDLDVCFKLGASAATMTLSEWFAWEGLAFAASFISPTALAAQSVINTSSSISYQLPSALSVASSVRIGTLMGKYLPNRASAATKATVNLSFGIAFCNALIFLTFRNSFAKIFTSDADVIELVAKILPLVAMFQFTDGTISSCLGILRTTGRQLTGAVIQITGFYIIGLPLAICMAFLPKINPIAHWPWPNAQSDRLIGLWLGMSIALGLNVIAVLWIVSRINWDKECKLADIRVKGTTSVEHTVDERTTPNERQPLLANNHV</sequence>
<evidence type="ECO:0000256" key="1">
    <source>
        <dbReference type="ARBA" id="ARBA00004141"/>
    </source>
</evidence>
<comment type="caution">
    <text evidence="9">The sequence shown here is derived from an EMBL/GenBank/DDBJ whole genome shotgun (WGS) entry which is preliminary data.</text>
</comment>
<keyword evidence="5 7" id="KW-0472">Membrane</keyword>
<evidence type="ECO:0000256" key="7">
    <source>
        <dbReference type="SAM" id="Phobius"/>
    </source>
</evidence>
<comment type="subcellular location">
    <subcellularLocation>
        <location evidence="1">Membrane</location>
        <topology evidence="1">Multi-pass membrane protein</topology>
    </subcellularLocation>
</comment>
<dbReference type="InterPro" id="IPR002528">
    <property type="entry name" value="MATE_fam"/>
</dbReference>
<dbReference type="Proteomes" id="UP000309601">
    <property type="component" value="Unassembled WGS sequence"/>
</dbReference>
<evidence type="ECO:0000313" key="8">
    <source>
        <dbReference type="EMBL" id="TIB82381.1"/>
    </source>
</evidence>
<feature type="transmembrane region" description="Helical" evidence="7">
    <location>
        <begin position="223"/>
        <end position="240"/>
    </location>
</feature>
<protein>
    <submittedName>
        <fullName evidence="9">Multidrug/Oligosaccharidyl-lipid/Polysaccharide flippase</fullName>
    </submittedName>
</protein>
<evidence type="ECO:0000256" key="4">
    <source>
        <dbReference type="ARBA" id="ARBA00022989"/>
    </source>
</evidence>
<dbReference type="NCBIfam" id="TIGR00797">
    <property type="entry name" value="matE"/>
    <property type="match status" value="1"/>
</dbReference>
<feature type="transmembrane region" description="Helical" evidence="7">
    <location>
        <begin position="517"/>
        <end position="538"/>
    </location>
</feature>
<dbReference type="GO" id="GO:0016020">
    <property type="term" value="C:membrane"/>
    <property type="evidence" value="ECO:0007669"/>
    <property type="project" value="UniProtKB-SubCell"/>
</dbReference>
<evidence type="ECO:0000313" key="13">
    <source>
        <dbReference type="Proteomes" id="UP000307169"/>
    </source>
</evidence>
<evidence type="ECO:0000256" key="6">
    <source>
        <dbReference type="SAM" id="MobiDB-lite"/>
    </source>
</evidence>
<gene>
    <name evidence="11" type="ORF">E3Q02_00522</name>
    <name evidence="10" type="ORF">E3Q10_01438</name>
    <name evidence="9" type="ORF">E3Q17_00957</name>
    <name evidence="8" type="ORF">E3Q22_00238</name>
</gene>
<feature type="transmembrane region" description="Helical" evidence="7">
    <location>
        <begin position="473"/>
        <end position="497"/>
    </location>
</feature>
<feature type="region of interest" description="Disordered" evidence="6">
    <location>
        <begin position="29"/>
        <end position="51"/>
    </location>
</feature>
<evidence type="ECO:0000313" key="11">
    <source>
        <dbReference type="EMBL" id="TIC70493.1"/>
    </source>
</evidence>
<feature type="region of interest" description="Disordered" evidence="6">
    <location>
        <begin position="563"/>
        <end position="582"/>
    </location>
</feature>
<evidence type="ECO:0000313" key="15">
    <source>
        <dbReference type="Proteomes" id="UP000310685"/>
    </source>
</evidence>
<evidence type="ECO:0000256" key="2">
    <source>
        <dbReference type="ARBA" id="ARBA00010199"/>
    </source>
</evidence>
<feature type="transmembrane region" description="Helical" evidence="7">
    <location>
        <begin position="252"/>
        <end position="272"/>
    </location>
</feature>
<comment type="similarity">
    <text evidence="2">Belongs to the multi antimicrobial extrusion (MATE) (TC 2.A.66.1) family.</text>
</comment>
<name>A0A4T0PWS2_9BASI</name>
<dbReference type="Proteomes" id="UP000305647">
    <property type="component" value="Unassembled WGS sequence"/>
</dbReference>
<dbReference type="GO" id="GO:1990961">
    <property type="term" value="P:xenobiotic detoxification by transmembrane export across the plasma membrane"/>
    <property type="evidence" value="ECO:0007669"/>
    <property type="project" value="InterPro"/>
</dbReference>
<reference evidence="12 13" key="1">
    <citation type="submission" date="2019-03" db="EMBL/GenBank/DDBJ databases">
        <title>Sequencing 25 genomes of Wallemia mellicola.</title>
        <authorList>
            <person name="Gostincar C."/>
        </authorList>
    </citation>
    <scope>NUCLEOTIDE SEQUENCE [LARGE SCALE GENOMIC DNA]</scope>
    <source>
        <strain evidence="9 13">EXF-1262</strain>
        <strain evidence="11 14">EXF-1274</strain>
        <strain evidence="8 15">EXF-6152</strain>
        <strain evidence="10 12">EXF-8738</strain>
    </source>
</reference>
<organism evidence="9 13">
    <name type="scientific">Wallemia mellicola</name>
    <dbReference type="NCBI Taxonomy" id="1708541"/>
    <lineage>
        <taxon>Eukaryota</taxon>
        <taxon>Fungi</taxon>
        <taxon>Dikarya</taxon>
        <taxon>Basidiomycota</taxon>
        <taxon>Wallemiomycotina</taxon>
        <taxon>Wallemiomycetes</taxon>
        <taxon>Wallemiales</taxon>
        <taxon>Wallemiaceae</taxon>
        <taxon>Wallemia</taxon>
    </lineage>
</organism>
<evidence type="ECO:0000256" key="5">
    <source>
        <dbReference type="ARBA" id="ARBA00023136"/>
    </source>
</evidence>
<feature type="transmembrane region" description="Helical" evidence="7">
    <location>
        <begin position="284"/>
        <end position="303"/>
    </location>
</feature>
<dbReference type="EMBL" id="SPRW01000003">
    <property type="protein sequence ID" value="TIC70493.1"/>
    <property type="molecule type" value="Genomic_DNA"/>
</dbReference>
<dbReference type="InterPro" id="IPR045069">
    <property type="entry name" value="MATE_euk"/>
</dbReference>
<dbReference type="PANTHER" id="PTHR11206">
    <property type="entry name" value="MULTIDRUG RESISTANCE PROTEIN"/>
    <property type="match status" value="1"/>
</dbReference>
<evidence type="ECO:0000256" key="3">
    <source>
        <dbReference type="ARBA" id="ARBA00022692"/>
    </source>
</evidence>
<dbReference type="EMBL" id="SPRO01000010">
    <property type="protein sequence ID" value="TIC31842.1"/>
    <property type="molecule type" value="Genomic_DNA"/>
</dbReference>
<evidence type="ECO:0000313" key="10">
    <source>
        <dbReference type="EMBL" id="TIC31842.1"/>
    </source>
</evidence>
<evidence type="ECO:0000313" key="14">
    <source>
        <dbReference type="Proteomes" id="UP000309601"/>
    </source>
</evidence>
<dbReference type="EMBL" id="SPRH01000007">
    <property type="protein sequence ID" value="TIC03262.1"/>
    <property type="molecule type" value="Genomic_DNA"/>
</dbReference>
<dbReference type="Pfam" id="PF01554">
    <property type="entry name" value="MatE"/>
    <property type="match status" value="2"/>
</dbReference>
<dbReference type="GO" id="GO:0015297">
    <property type="term" value="F:antiporter activity"/>
    <property type="evidence" value="ECO:0007669"/>
    <property type="project" value="InterPro"/>
</dbReference>
<accession>A0A4T0PWS2</accession>
<feature type="transmembrane region" description="Helical" evidence="7">
    <location>
        <begin position="137"/>
        <end position="160"/>
    </location>
</feature>
<dbReference type="Proteomes" id="UP000307169">
    <property type="component" value="Unassembled WGS sequence"/>
</dbReference>
<dbReference type="Proteomes" id="UP000310685">
    <property type="component" value="Unassembled WGS sequence"/>
</dbReference>
<dbReference type="EMBL" id="SPRC01000002">
    <property type="protein sequence ID" value="TIB82381.1"/>
    <property type="molecule type" value="Genomic_DNA"/>
</dbReference>
<dbReference type="GO" id="GO:0042910">
    <property type="term" value="F:xenobiotic transmembrane transporter activity"/>
    <property type="evidence" value="ECO:0007669"/>
    <property type="project" value="InterPro"/>
</dbReference>
<dbReference type="AlphaFoldDB" id="A0A4T0PWS2"/>
<keyword evidence="4 7" id="KW-1133">Transmembrane helix</keyword>
<evidence type="ECO:0000313" key="9">
    <source>
        <dbReference type="EMBL" id="TIC03262.1"/>
    </source>
</evidence>
<dbReference type="CDD" id="cd13132">
    <property type="entry name" value="MATE_eukaryotic"/>
    <property type="match status" value="1"/>
</dbReference>
<feature type="transmembrane region" description="Helical" evidence="7">
    <location>
        <begin position="181"/>
        <end position="203"/>
    </location>
</feature>